<dbReference type="AlphaFoldDB" id="A0A9D4TW91"/>
<organism evidence="5 6">
    <name type="scientific">Chlorella vulgaris</name>
    <name type="common">Green alga</name>
    <dbReference type="NCBI Taxonomy" id="3077"/>
    <lineage>
        <taxon>Eukaryota</taxon>
        <taxon>Viridiplantae</taxon>
        <taxon>Chlorophyta</taxon>
        <taxon>core chlorophytes</taxon>
        <taxon>Trebouxiophyceae</taxon>
        <taxon>Chlorellales</taxon>
        <taxon>Chlorellaceae</taxon>
        <taxon>Chlorella clade</taxon>
        <taxon>Chlorella</taxon>
    </lineage>
</organism>
<evidence type="ECO:0000256" key="1">
    <source>
        <dbReference type="ARBA" id="ARBA00023054"/>
    </source>
</evidence>
<accession>A0A9D4TW91</accession>
<evidence type="ECO:0000256" key="2">
    <source>
        <dbReference type="SAM" id="Coils"/>
    </source>
</evidence>
<feature type="coiled-coil region" evidence="2">
    <location>
        <begin position="108"/>
        <end position="135"/>
    </location>
</feature>
<reference evidence="5" key="2">
    <citation type="submission" date="2020-11" db="EMBL/GenBank/DDBJ databases">
        <authorList>
            <person name="Cecchin M."/>
            <person name="Marcolungo L."/>
            <person name="Rossato M."/>
            <person name="Girolomoni L."/>
            <person name="Cosentino E."/>
            <person name="Cuine S."/>
            <person name="Li-Beisson Y."/>
            <person name="Delledonne M."/>
            <person name="Ballottari M."/>
        </authorList>
    </citation>
    <scope>NUCLEOTIDE SEQUENCE</scope>
    <source>
        <strain evidence="5">211/11P</strain>
        <tissue evidence="5">Whole cell</tissue>
    </source>
</reference>
<gene>
    <name evidence="5" type="ORF">D9Q98_002128</name>
</gene>
<feature type="region of interest" description="Disordered" evidence="3">
    <location>
        <begin position="387"/>
        <end position="425"/>
    </location>
</feature>
<dbReference type="OrthoDB" id="10264063at2759"/>
<keyword evidence="6" id="KW-1185">Reference proteome</keyword>
<evidence type="ECO:0000259" key="4">
    <source>
        <dbReference type="Pfam" id="PF13863"/>
    </source>
</evidence>
<dbReference type="PANTHER" id="PTHR21683:SF3">
    <property type="entry name" value="CILIA AND FLAGELLA ASSOCIATED PROTEIN 100"/>
    <property type="match status" value="1"/>
</dbReference>
<dbReference type="PANTHER" id="PTHR21683">
    <property type="entry name" value="COILED-COIL DOMAIN-CONTAINING PROTEIN 42 LIKE-2-LIKE-RELATED"/>
    <property type="match status" value="1"/>
</dbReference>
<feature type="coiled-coil region" evidence="2">
    <location>
        <begin position="351"/>
        <end position="378"/>
    </location>
</feature>
<reference evidence="5" key="1">
    <citation type="journal article" date="2019" name="Plant J.">
        <title>Chlorella vulgaris genome assembly and annotation reveals the molecular basis for metabolic acclimation to high light conditions.</title>
        <authorList>
            <person name="Cecchin M."/>
            <person name="Marcolungo L."/>
            <person name="Rossato M."/>
            <person name="Girolomoni L."/>
            <person name="Cosentino E."/>
            <person name="Cuine S."/>
            <person name="Li-Beisson Y."/>
            <person name="Delledonne M."/>
            <person name="Ballottari M."/>
        </authorList>
    </citation>
    <scope>NUCLEOTIDE SEQUENCE</scope>
    <source>
        <strain evidence="5">211/11P</strain>
    </source>
</reference>
<proteinExistence type="predicted"/>
<feature type="domain" description="DUF4200" evidence="4">
    <location>
        <begin position="95"/>
        <end position="212"/>
    </location>
</feature>
<dbReference type="EMBL" id="SIDB01000002">
    <property type="protein sequence ID" value="KAI3436070.1"/>
    <property type="molecule type" value="Genomic_DNA"/>
</dbReference>
<comment type="caution">
    <text evidence="5">The sequence shown here is derived from an EMBL/GenBank/DDBJ whole genome shotgun (WGS) entry which is preliminary data.</text>
</comment>
<evidence type="ECO:0000256" key="3">
    <source>
        <dbReference type="SAM" id="MobiDB-lite"/>
    </source>
</evidence>
<feature type="coiled-coil region" evidence="2">
    <location>
        <begin position="253"/>
        <end position="280"/>
    </location>
</feature>
<dbReference type="InterPro" id="IPR025252">
    <property type="entry name" value="DUF4200"/>
</dbReference>
<feature type="region of interest" description="Disordered" evidence="3">
    <location>
        <begin position="1"/>
        <end position="46"/>
    </location>
</feature>
<evidence type="ECO:0000313" key="5">
    <source>
        <dbReference type="EMBL" id="KAI3436070.1"/>
    </source>
</evidence>
<name>A0A9D4TW91_CHLVU</name>
<protein>
    <recommendedName>
        <fullName evidence="4">DUF4200 domain-containing protein</fullName>
    </recommendedName>
</protein>
<evidence type="ECO:0000313" key="6">
    <source>
        <dbReference type="Proteomes" id="UP001055712"/>
    </source>
</evidence>
<keyword evidence="1 2" id="KW-0175">Coiled coil</keyword>
<sequence>MAEVARQSPLPPSAPAQGIENAQPPAPARAPIHQRHTATSRLHALVDPFSKSAAEIKALLRDREQRPVGSQLPQLGAAGVHEYARRRGESMRDLVMRKREIFLAQMGLDTKHSEIAKLEQRTRNWEDALVASEAALEADSQRFEQYLKDNDAKLQEALRRADVEAHARADKAGEAKQLAAAIAAIKGETSKIEEQLQECQRLKAFLDSVTPEDWFEALAATRAQKKAALRAAWQAECDAASARKQDAAAARQRAEHDVQCARTQQQYERAEQAHREAVALLRAVLAEPAPEEPDYAAVDAEGAEQALHFREPAQLLAVFSQLEGSNMFQIQTAQDAEAGLEAARAEHSVTTAALDAQAGELQRQLNELQASVASNRERCAHLQSAALESAPVGSSGESSAPAPGGAPAPSSSTQQQQQQQAQQQPYGLAALAEAVAAAYEAAGFTQDASVTSMQMLQKLEERLEECLAAVGPPTGPTALLAEQVERAREKERRQAARSGKLAEQVAEHEARVARVLSRAAAPRLQRGGKPAMTRSVLHKAEVEGVRERGTDGEEELAAFLSIVDEALDDSA</sequence>
<dbReference type="Proteomes" id="UP001055712">
    <property type="component" value="Unassembled WGS sequence"/>
</dbReference>
<feature type="compositionally biased region" description="Low complexity" evidence="3">
    <location>
        <begin position="389"/>
        <end position="425"/>
    </location>
</feature>
<dbReference type="GO" id="GO:0005856">
    <property type="term" value="C:cytoskeleton"/>
    <property type="evidence" value="ECO:0007669"/>
    <property type="project" value="UniProtKB-ARBA"/>
</dbReference>
<dbReference type="Pfam" id="PF13863">
    <property type="entry name" value="DUF4200"/>
    <property type="match status" value="1"/>
</dbReference>
<dbReference type="InterPro" id="IPR051147">
    <property type="entry name" value="CFAP_domain-containing"/>
</dbReference>